<sequence>MSLIRSIKTPLPPWLGHSRRETRRLVLLALPICGAQLTQAGMGVADVMMTGRLSATDLAAVSVGASLWMPMMLFMLGTLMGLTPIVSERLGAGDPRQIRPRVHQALWLSLAMGVLVGLMLLQLAPPIFRWMDVPPEVAARSGDYLAGVALGMPGIALFLALRAFADGMSHTRPALWIGLIGLGVNIPANFLLIHGGSGVAALLGPLAPPVLEALPALGALGCGIATALSFWTMGLVMLLHTRRSPVYEPVALWSPLTPPRPRLMGELLFVGLPIGIAIFVEVTLFTLIALLVASLGEITVAAHQVALNITSFIFVLPLALGMALTVRVSRTLGAGRPRQAQFVAWNGVVVSLMTALINGVFLLWLGEAVIGLYTHDPQVQSLALSLIFLAVLFQLSDALQLNMAGALRGYKDTRVLMMITLLSYWAVGLAAGHWLATRGLGDGMPALGVHGYWIGLILGLTVAALLLGLRLRAISRPPPGTLY</sequence>
<feature type="transmembrane region" description="Helical" evidence="10">
    <location>
        <begin position="415"/>
        <end position="436"/>
    </location>
</feature>
<keyword evidence="12" id="KW-1185">Reference proteome</keyword>
<evidence type="ECO:0000313" key="11">
    <source>
        <dbReference type="EMBL" id="SEQ42078.1"/>
    </source>
</evidence>
<feature type="transmembrane region" description="Helical" evidence="10">
    <location>
        <begin position="144"/>
        <end position="161"/>
    </location>
</feature>
<organism evidence="11 12">
    <name type="scientific">Ectothiorhodospira magna</name>
    <dbReference type="NCBI Taxonomy" id="867345"/>
    <lineage>
        <taxon>Bacteria</taxon>
        <taxon>Pseudomonadati</taxon>
        <taxon>Pseudomonadota</taxon>
        <taxon>Gammaproteobacteria</taxon>
        <taxon>Chromatiales</taxon>
        <taxon>Ectothiorhodospiraceae</taxon>
        <taxon>Ectothiorhodospira</taxon>
    </lineage>
</organism>
<keyword evidence="5 10" id="KW-0812">Transmembrane</keyword>
<proteinExistence type="predicted"/>
<dbReference type="AlphaFoldDB" id="A0A1H9FX59"/>
<dbReference type="Pfam" id="PF01554">
    <property type="entry name" value="MatE"/>
    <property type="match status" value="2"/>
</dbReference>
<keyword evidence="6 10" id="KW-1133">Transmembrane helix</keyword>
<keyword evidence="4" id="KW-1003">Cell membrane</keyword>
<reference evidence="11 12" key="1">
    <citation type="submission" date="2016-10" db="EMBL/GenBank/DDBJ databases">
        <authorList>
            <person name="de Groot N.N."/>
        </authorList>
    </citation>
    <scope>NUCLEOTIDE SEQUENCE [LARGE SCALE GENOMIC DNA]</scope>
    <source>
        <strain evidence="11 12">B7-7</strain>
    </source>
</reference>
<dbReference type="InterPro" id="IPR050222">
    <property type="entry name" value="MATE_MdtK"/>
</dbReference>
<evidence type="ECO:0000256" key="9">
    <source>
        <dbReference type="ARBA" id="ARBA00031636"/>
    </source>
</evidence>
<dbReference type="GO" id="GO:0042910">
    <property type="term" value="F:xenobiotic transmembrane transporter activity"/>
    <property type="evidence" value="ECO:0007669"/>
    <property type="project" value="InterPro"/>
</dbReference>
<dbReference type="EMBL" id="FOFO01000030">
    <property type="protein sequence ID" value="SEQ42078.1"/>
    <property type="molecule type" value="Genomic_DNA"/>
</dbReference>
<protein>
    <recommendedName>
        <fullName evidence="9">Multidrug-efflux transporter</fullName>
    </recommendedName>
</protein>
<feature type="transmembrane region" description="Helical" evidence="10">
    <location>
        <begin position="378"/>
        <end position="395"/>
    </location>
</feature>
<evidence type="ECO:0000256" key="6">
    <source>
        <dbReference type="ARBA" id="ARBA00022989"/>
    </source>
</evidence>
<feature type="transmembrane region" description="Helical" evidence="10">
    <location>
        <begin position="105"/>
        <end position="124"/>
    </location>
</feature>
<feature type="transmembrane region" description="Helical" evidence="10">
    <location>
        <begin position="267"/>
        <end position="293"/>
    </location>
</feature>
<dbReference type="STRING" id="867345.SAMN05421693_13019"/>
<evidence type="ECO:0000256" key="10">
    <source>
        <dbReference type="SAM" id="Phobius"/>
    </source>
</evidence>
<feature type="transmembrane region" description="Helical" evidence="10">
    <location>
        <begin position="305"/>
        <end position="326"/>
    </location>
</feature>
<dbReference type="NCBIfam" id="TIGR00797">
    <property type="entry name" value="matE"/>
    <property type="match status" value="1"/>
</dbReference>
<keyword evidence="8 10" id="KW-0472">Membrane</keyword>
<dbReference type="GO" id="GO:0006811">
    <property type="term" value="P:monoatomic ion transport"/>
    <property type="evidence" value="ECO:0007669"/>
    <property type="project" value="UniProtKB-KW"/>
</dbReference>
<feature type="transmembrane region" description="Helical" evidence="10">
    <location>
        <begin position="347"/>
        <end position="366"/>
    </location>
</feature>
<evidence type="ECO:0000256" key="8">
    <source>
        <dbReference type="ARBA" id="ARBA00023136"/>
    </source>
</evidence>
<dbReference type="InterPro" id="IPR048279">
    <property type="entry name" value="MdtK-like"/>
</dbReference>
<dbReference type="GO" id="GO:0015297">
    <property type="term" value="F:antiporter activity"/>
    <property type="evidence" value="ECO:0007669"/>
    <property type="project" value="UniProtKB-KW"/>
</dbReference>
<keyword evidence="3" id="KW-0050">Antiport</keyword>
<dbReference type="OrthoDB" id="9780160at2"/>
<dbReference type="GO" id="GO:0005886">
    <property type="term" value="C:plasma membrane"/>
    <property type="evidence" value="ECO:0007669"/>
    <property type="project" value="UniProtKB-SubCell"/>
</dbReference>
<evidence type="ECO:0000256" key="2">
    <source>
        <dbReference type="ARBA" id="ARBA00022448"/>
    </source>
</evidence>
<feature type="transmembrane region" description="Helical" evidence="10">
    <location>
        <begin position="173"/>
        <end position="193"/>
    </location>
</feature>
<comment type="subcellular location">
    <subcellularLocation>
        <location evidence="1">Cell inner membrane</location>
        <topology evidence="1">Multi-pass membrane protein</topology>
    </subcellularLocation>
</comment>
<dbReference type="Proteomes" id="UP000199496">
    <property type="component" value="Unassembled WGS sequence"/>
</dbReference>
<evidence type="ECO:0000256" key="3">
    <source>
        <dbReference type="ARBA" id="ARBA00022449"/>
    </source>
</evidence>
<feature type="transmembrane region" description="Helical" evidence="10">
    <location>
        <begin position="213"/>
        <end position="239"/>
    </location>
</feature>
<accession>A0A1H9FX59</accession>
<keyword evidence="2" id="KW-0813">Transport</keyword>
<evidence type="ECO:0000256" key="7">
    <source>
        <dbReference type="ARBA" id="ARBA00023065"/>
    </source>
</evidence>
<feature type="transmembrane region" description="Helical" evidence="10">
    <location>
        <begin position="65"/>
        <end position="85"/>
    </location>
</feature>
<evidence type="ECO:0000313" key="12">
    <source>
        <dbReference type="Proteomes" id="UP000199496"/>
    </source>
</evidence>
<evidence type="ECO:0000256" key="5">
    <source>
        <dbReference type="ARBA" id="ARBA00022692"/>
    </source>
</evidence>
<dbReference type="RefSeq" id="WP_090209004.1">
    <property type="nucleotide sequence ID" value="NZ_FOFO01000030.1"/>
</dbReference>
<dbReference type="CDD" id="cd13131">
    <property type="entry name" value="MATE_NorM_like"/>
    <property type="match status" value="1"/>
</dbReference>
<gene>
    <name evidence="11" type="ORF">SAMN05421693_13019</name>
</gene>
<keyword evidence="7" id="KW-0406">Ion transport</keyword>
<dbReference type="InterPro" id="IPR002528">
    <property type="entry name" value="MATE_fam"/>
</dbReference>
<evidence type="ECO:0000256" key="4">
    <source>
        <dbReference type="ARBA" id="ARBA00022475"/>
    </source>
</evidence>
<feature type="transmembrane region" description="Helical" evidence="10">
    <location>
        <begin position="451"/>
        <end position="469"/>
    </location>
</feature>
<dbReference type="PANTHER" id="PTHR43298:SF2">
    <property type="entry name" value="FMN_FAD EXPORTER YEEO-RELATED"/>
    <property type="match status" value="1"/>
</dbReference>
<name>A0A1H9FX59_9GAMM</name>
<dbReference type="PIRSF" id="PIRSF006603">
    <property type="entry name" value="DinF"/>
    <property type="match status" value="1"/>
</dbReference>
<evidence type="ECO:0000256" key="1">
    <source>
        <dbReference type="ARBA" id="ARBA00004429"/>
    </source>
</evidence>
<dbReference type="PANTHER" id="PTHR43298">
    <property type="entry name" value="MULTIDRUG RESISTANCE PROTEIN NORM-RELATED"/>
    <property type="match status" value="1"/>
</dbReference>